<name>A0A4D6X251_9FLOR</name>
<dbReference type="Gene3D" id="1.25.40.10">
    <property type="entry name" value="Tetratricopeptide repeat domain"/>
    <property type="match status" value="1"/>
</dbReference>
<keyword evidence="1" id="KW-0472">Membrane</keyword>
<gene>
    <name evidence="2" type="primary">ycf37</name>
</gene>
<dbReference type="SUPFAM" id="SSF48452">
    <property type="entry name" value="TPR-like"/>
    <property type="match status" value="1"/>
</dbReference>
<protein>
    <submittedName>
        <fullName evidence="2">Uncharacterized protein</fullName>
    </submittedName>
</protein>
<reference evidence="2" key="1">
    <citation type="journal article" date="2019" name="Mol. Phylogenet. Evol.">
        <title>Morphological evolution and classification of the red algal order Ceramiales inferred using plastid phylogenomics.</title>
        <authorList>
            <person name="Diaz-Tapia P."/>
            <person name="Pasella M.M."/>
            <person name="Verbruggen H."/>
            <person name="Maggs C.A."/>
        </authorList>
    </citation>
    <scope>NUCLEOTIDE SEQUENCE</scope>
    <source>
        <strain evidence="2">PD1141</strain>
    </source>
</reference>
<dbReference type="AlphaFoldDB" id="A0A4D6X251"/>
<keyword evidence="1" id="KW-1133">Transmembrane helix</keyword>
<keyword evidence="2" id="KW-0934">Plastid</keyword>
<keyword evidence="1" id="KW-0812">Transmembrane</keyword>
<evidence type="ECO:0000256" key="1">
    <source>
        <dbReference type="SAM" id="Phobius"/>
    </source>
</evidence>
<evidence type="ECO:0000313" key="2">
    <source>
        <dbReference type="EMBL" id="QCI09081.1"/>
    </source>
</evidence>
<dbReference type="InterPro" id="IPR011990">
    <property type="entry name" value="TPR-like_helical_dom_sf"/>
</dbReference>
<organism evidence="2">
    <name type="scientific">Inkyuleea mariana</name>
    <dbReference type="NCBI Taxonomy" id="123988"/>
    <lineage>
        <taxon>Eukaryota</taxon>
        <taxon>Rhodophyta</taxon>
        <taxon>Florideophyceae</taxon>
        <taxon>Rhodymeniophycidae</taxon>
        <taxon>Ceramiales</taxon>
        <taxon>Ceramiaceae</taxon>
        <taxon>Inkyuleea</taxon>
    </lineage>
</organism>
<feature type="transmembrane region" description="Helical" evidence="1">
    <location>
        <begin position="12"/>
        <end position="36"/>
    </location>
</feature>
<accession>A0A4D6X251</accession>
<dbReference type="EMBL" id="MK814743">
    <property type="protein sequence ID" value="QCI09081.1"/>
    <property type="molecule type" value="Genomic_DNA"/>
</dbReference>
<geneLocation type="plastid" evidence="2"/>
<reference evidence="2" key="2">
    <citation type="submission" date="2019-04" db="EMBL/GenBank/DDBJ databases">
        <authorList>
            <person name="Pasella M."/>
        </authorList>
    </citation>
    <scope>NUCLEOTIDE SEQUENCE</scope>
    <source>
        <strain evidence="2">PD1141</strain>
    </source>
</reference>
<sequence length="162" mass="18984">MKHLGNIIVVRLYLVLTICFLIPICFLVSVELLNLFRRNILFNRRVEFIQSIQINKEQILALAKVYINKQKWLTCILMLEFYISLNSINNANYYNCIGFCYQKILLNKIAKYYYINAMLLSPDSLSILKNVANIYKICGDTDNASKVYDKILQINKINNIKE</sequence>
<proteinExistence type="predicted"/>